<evidence type="ECO:0000313" key="2">
    <source>
        <dbReference type="EMBL" id="MDL9978661.1"/>
    </source>
</evidence>
<dbReference type="EMBL" id="JASXSZ010000001">
    <property type="protein sequence ID" value="MDL9978661.1"/>
    <property type="molecule type" value="Genomic_DNA"/>
</dbReference>
<sequence>MRQQIGQFAQVRVVREARRTGGMPTLAASGTIRAAPSARRAVVLCTTIGPQSQIADREIDQPGTPTDAECHERGPGDAALASAGRPLRDPKSVKLARIAENSDIFGFE</sequence>
<dbReference type="Proteomes" id="UP001235064">
    <property type="component" value="Unassembled WGS sequence"/>
</dbReference>
<evidence type="ECO:0000313" key="3">
    <source>
        <dbReference type="Proteomes" id="UP001235064"/>
    </source>
</evidence>
<dbReference type="RefSeq" id="WP_286287262.1">
    <property type="nucleotide sequence ID" value="NZ_JASXSZ010000001.1"/>
</dbReference>
<gene>
    <name evidence="2" type="ORF">QSV35_04915</name>
</gene>
<accession>A0ABT7MW44</accession>
<keyword evidence="3" id="KW-1185">Reference proteome</keyword>
<proteinExistence type="predicted"/>
<organism evidence="2 3">
    <name type="scientific">Microbacterium candidum</name>
    <dbReference type="NCBI Taxonomy" id="3041922"/>
    <lineage>
        <taxon>Bacteria</taxon>
        <taxon>Bacillati</taxon>
        <taxon>Actinomycetota</taxon>
        <taxon>Actinomycetes</taxon>
        <taxon>Micrococcales</taxon>
        <taxon>Microbacteriaceae</taxon>
        <taxon>Microbacterium</taxon>
    </lineage>
</organism>
<reference evidence="2 3" key="1">
    <citation type="submission" date="2023-06" db="EMBL/GenBank/DDBJ databases">
        <title>Microbacterium sp. nov., isolated from a waste landfill.</title>
        <authorList>
            <person name="Wen W."/>
        </authorList>
    </citation>
    <scope>NUCLEOTIDE SEQUENCE [LARGE SCALE GENOMIC DNA]</scope>
    <source>
        <strain evidence="2 3">ASV49</strain>
    </source>
</reference>
<comment type="caution">
    <text evidence="2">The sequence shown here is derived from an EMBL/GenBank/DDBJ whole genome shotgun (WGS) entry which is preliminary data.</text>
</comment>
<evidence type="ECO:0000256" key="1">
    <source>
        <dbReference type="SAM" id="MobiDB-lite"/>
    </source>
</evidence>
<feature type="region of interest" description="Disordered" evidence="1">
    <location>
        <begin position="57"/>
        <end position="86"/>
    </location>
</feature>
<protein>
    <submittedName>
        <fullName evidence="2">Uncharacterized protein</fullName>
    </submittedName>
</protein>
<name>A0ABT7MW44_9MICO</name>